<name>U6N4J8_9EIME</name>
<evidence type="ECO:0000313" key="3">
    <source>
        <dbReference type="Proteomes" id="UP000030754"/>
    </source>
</evidence>
<dbReference type="EMBL" id="HG725608">
    <property type="protein sequence ID" value="CDJ68865.1"/>
    <property type="molecule type" value="Genomic_DNA"/>
</dbReference>
<feature type="compositionally biased region" description="Pro residues" evidence="1">
    <location>
        <begin position="56"/>
        <end position="70"/>
    </location>
</feature>
<reference evidence="2" key="2">
    <citation type="submission" date="2013-10" db="EMBL/GenBank/DDBJ databases">
        <authorList>
            <person name="Aslett M."/>
        </authorList>
    </citation>
    <scope>NUCLEOTIDE SEQUENCE [LARGE SCALE GENOMIC DNA]</scope>
    <source>
        <strain evidence="2">Houghton</strain>
    </source>
</reference>
<reference evidence="2" key="1">
    <citation type="submission" date="2013-10" db="EMBL/GenBank/DDBJ databases">
        <title>Genomic analysis of the causative agents of coccidiosis in chickens.</title>
        <authorList>
            <person name="Reid A.J."/>
            <person name="Blake D."/>
            <person name="Billington K."/>
            <person name="Browne H."/>
            <person name="Dunn M."/>
            <person name="Hung S."/>
            <person name="Kawahara F."/>
            <person name="Miranda-Saavedra D."/>
            <person name="Mourier T."/>
            <person name="Nagra H."/>
            <person name="Otto T.D."/>
            <person name="Rawlings N."/>
            <person name="Sanchez A."/>
            <person name="Sanders M."/>
            <person name="Subramaniam C."/>
            <person name="Tay Y."/>
            <person name="Dear P."/>
            <person name="Doerig C."/>
            <person name="Gruber A."/>
            <person name="Parkinson J."/>
            <person name="Shirley M."/>
            <person name="Wan K.L."/>
            <person name="Berriman M."/>
            <person name="Tomley F."/>
            <person name="Pain A."/>
        </authorList>
    </citation>
    <scope>NUCLEOTIDE SEQUENCE [LARGE SCALE GENOMIC DNA]</scope>
    <source>
        <strain evidence="2">Houghton</strain>
    </source>
</reference>
<organism evidence="2 3">
    <name type="scientific">Eimeria necatrix</name>
    <dbReference type="NCBI Taxonomy" id="51315"/>
    <lineage>
        <taxon>Eukaryota</taxon>
        <taxon>Sar</taxon>
        <taxon>Alveolata</taxon>
        <taxon>Apicomplexa</taxon>
        <taxon>Conoidasida</taxon>
        <taxon>Coccidia</taxon>
        <taxon>Eucoccidiorida</taxon>
        <taxon>Eimeriorina</taxon>
        <taxon>Eimeriidae</taxon>
        <taxon>Eimeria</taxon>
    </lineage>
</organism>
<evidence type="ECO:0000256" key="1">
    <source>
        <dbReference type="SAM" id="MobiDB-lite"/>
    </source>
</evidence>
<dbReference type="RefSeq" id="XP_013437332.1">
    <property type="nucleotide sequence ID" value="XM_013581878.1"/>
</dbReference>
<accession>U6N4J8</accession>
<protein>
    <submittedName>
        <fullName evidence="2">Uncharacterized protein</fullName>
    </submittedName>
</protein>
<feature type="region of interest" description="Disordered" evidence="1">
    <location>
        <begin position="56"/>
        <end position="75"/>
    </location>
</feature>
<evidence type="ECO:0000313" key="2">
    <source>
        <dbReference type="EMBL" id="CDJ68865.1"/>
    </source>
</evidence>
<keyword evidence="3" id="KW-1185">Reference proteome</keyword>
<feature type="region of interest" description="Disordered" evidence="1">
    <location>
        <begin position="209"/>
        <end position="229"/>
    </location>
</feature>
<proteinExistence type="predicted"/>
<dbReference type="AlphaFoldDB" id="U6N4J8"/>
<dbReference type="VEuPathDB" id="ToxoDB:ENH_00059300"/>
<dbReference type="OrthoDB" id="373479at2759"/>
<dbReference type="GeneID" id="25476070"/>
<dbReference type="Proteomes" id="UP000030754">
    <property type="component" value="Unassembled WGS sequence"/>
</dbReference>
<sequence length="229" mass="24393">MAGGFFRIWPHIEFQRMSYPTWPPPSASPLHPLEPWGRQVFVFRPFAGDLAAEPSGPYPRVPPLRGPAPPTDRLSPRLSRLAAAAAEAAEAAAAAAAAAGPSGLLSPEAYAAAAAANAAAAAAATAAAAERAEGPLLPAAAPVLCVADHGRRPLLFLSAEDLGVLKEHLPHFKTLIQRFRQTAKPSNAEGLYRLRRLLLPQKTFGMQRMKKGEHQSYGMKKGVPRECKT</sequence>
<gene>
    <name evidence="2" type="ORF">ENH_00059300</name>
</gene>